<dbReference type="InterPro" id="IPR001387">
    <property type="entry name" value="Cro/C1-type_HTH"/>
</dbReference>
<dbReference type="Gene3D" id="1.10.260.40">
    <property type="entry name" value="lambda repressor-like DNA-binding domains"/>
    <property type="match status" value="1"/>
</dbReference>
<gene>
    <name evidence="2" type="ORF">E5K04_15765</name>
</gene>
<dbReference type="EMBL" id="STGJ01000026">
    <property type="protein sequence ID" value="TIC78533.1"/>
    <property type="molecule type" value="Genomic_DNA"/>
</dbReference>
<keyword evidence="3" id="KW-1185">Reference proteome</keyword>
<dbReference type="InterPro" id="IPR010982">
    <property type="entry name" value="Lambda_DNA-bd_dom_sf"/>
</dbReference>
<reference evidence="2 3" key="1">
    <citation type="submission" date="2019-04" db="EMBL/GenBank/DDBJ databases">
        <title>Crenobacter sp. nov.</title>
        <authorList>
            <person name="Shi S."/>
        </authorList>
    </citation>
    <scope>NUCLEOTIDE SEQUENCE [LARGE SCALE GENOMIC DNA]</scope>
    <source>
        <strain evidence="2 3">GY 70310</strain>
    </source>
</reference>
<evidence type="ECO:0000259" key="1">
    <source>
        <dbReference type="PROSITE" id="PS50943"/>
    </source>
</evidence>
<dbReference type="Proteomes" id="UP000308891">
    <property type="component" value="Unassembled WGS sequence"/>
</dbReference>
<dbReference type="GO" id="GO:0003677">
    <property type="term" value="F:DNA binding"/>
    <property type="evidence" value="ECO:0007669"/>
    <property type="project" value="InterPro"/>
</dbReference>
<comment type="caution">
    <text evidence="2">The sequence shown here is derived from an EMBL/GenBank/DDBJ whole genome shotgun (WGS) entry which is preliminary data.</text>
</comment>
<dbReference type="Pfam" id="PF01381">
    <property type="entry name" value="HTH_3"/>
    <property type="match status" value="1"/>
</dbReference>
<dbReference type="PROSITE" id="PS50943">
    <property type="entry name" value="HTH_CROC1"/>
    <property type="match status" value="1"/>
</dbReference>
<dbReference type="CDD" id="cd00093">
    <property type="entry name" value="HTH_XRE"/>
    <property type="match status" value="1"/>
</dbReference>
<organism evidence="2 3">
    <name type="scientific">Crenobacter intestini</name>
    <dbReference type="NCBI Taxonomy" id="2563443"/>
    <lineage>
        <taxon>Bacteria</taxon>
        <taxon>Pseudomonadati</taxon>
        <taxon>Pseudomonadota</taxon>
        <taxon>Betaproteobacteria</taxon>
        <taxon>Neisseriales</taxon>
        <taxon>Neisseriaceae</taxon>
        <taxon>Crenobacter</taxon>
    </lineage>
</organism>
<name>A0A4V4N6Y6_9NEIS</name>
<sequence length="103" mass="11684">MTSPFPQRLKQARVRKDLTQQQLGVLLGLDPNNASARMNQYERGKHAPDFATLKRIAELLDVPVAWFYCEDDLDASIVDAAHQLTAEQKQALLSLIEQLRQQP</sequence>
<dbReference type="AlphaFoldDB" id="A0A4V4N6Y6"/>
<proteinExistence type="predicted"/>
<dbReference type="OrthoDB" id="6006530at2"/>
<accession>A0A4V4N6Y6</accession>
<evidence type="ECO:0000313" key="3">
    <source>
        <dbReference type="Proteomes" id="UP000308891"/>
    </source>
</evidence>
<protein>
    <submittedName>
        <fullName evidence="2">Helix-turn-helix transcriptional regulator</fullName>
    </submittedName>
</protein>
<dbReference type="SMART" id="SM00530">
    <property type="entry name" value="HTH_XRE"/>
    <property type="match status" value="1"/>
</dbReference>
<feature type="domain" description="HTH cro/C1-type" evidence="1">
    <location>
        <begin position="9"/>
        <end position="67"/>
    </location>
</feature>
<dbReference type="SUPFAM" id="SSF47413">
    <property type="entry name" value="lambda repressor-like DNA-binding domains"/>
    <property type="match status" value="1"/>
</dbReference>
<evidence type="ECO:0000313" key="2">
    <source>
        <dbReference type="EMBL" id="TIC78533.1"/>
    </source>
</evidence>